<sequence length="134" mass="15316">MAKITSHNDLEVYKKAFDASMQIYTLTLAFPKEELYSLTDQIRRSSRSVCANLAEAWRKRRYEAAFVSKLSDAEAEAAETQVWLEYAVKCGLLPREIGADLFLTYDAILRTIVGMINHTESWTLPNRSAPIRRP</sequence>
<reference evidence="2" key="1">
    <citation type="submission" date="2019-08" db="EMBL/GenBank/DDBJ databases">
        <title>Limnoglobus roseus gen. nov., sp. nov., a novel freshwater planctomycete with a giant genome from the family Gemmataceae.</title>
        <authorList>
            <person name="Kulichevskaya I.S."/>
            <person name="Naumoff D.G."/>
            <person name="Miroshnikov K."/>
            <person name="Ivanova A."/>
            <person name="Philippov D.A."/>
            <person name="Hakobyan A."/>
            <person name="Rijpstra I.C."/>
            <person name="Sinninghe Damste J.S."/>
            <person name="Liesack W."/>
            <person name="Dedysh S.N."/>
        </authorList>
    </citation>
    <scope>NUCLEOTIDE SEQUENCE [LARGE SCALE GENOMIC DNA]</scope>
    <source>
        <strain evidence="2">PX52</strain>
    </source>
</reference>
<organism evidence="1 2">
    <name type="scientific">Limnoglobus roseus</name>
    <dbReference type="NCBI Taxonomy" id="2598579"/>
    <lineage>
        <taxon>Bacteria</taxon>
        <taxon>Pseudomonadati</taxon>
        <taxon>Planctomycetota</taxon>
        <taxon>Planctomycetia</taxon>
        <taxon>Gemmatales</taxon>
        <taxon>Gemmataceae</taxon>
        <taxon>Limnoglobus</taxon>
    </lineage>
</organism>
<dbReference type="OrthoDB" id="9800370at2"/>
<dbReference type="Gene3D" id="1.20.1440.60">
    <property type="entry name" value="23S rRNA-intervening sequence"/>
    <property type="match status" value="1"/>
</dbReference>
<protein>
    <submittedName>
        <fullName evidence="1">Four helix bundle protein</fullName>
    </submittedName>
</protein>
<dbReference type="NCBIfam" id="TIGR02436">
    <property type="entry name" value="four helix bundle protein"/>
    <property type="match status" value="1"/>
</dbReference>
<evidence type="ECO:0000313" key="1">
    <source>
        <dbReference type="EMBL" id="QEL14601.1"/>
    </source>
</evidence>
<dbReference type="InterPro" id="IPR012657">
    <property type="entry name" value="23S_rRNA-intervening_sequence"/>
</dbReference>
<dbReference type="PANTHER" id="PTHR38471">
    <property type="entry name" value="FOUR HELIX BUNDLE PROTEIN"/>
    <property type="match status" value="1"/>
</dbReference>
<gene>
    <name evidence="1" type="ORF">PX52LOC_01492</name>
</gene>
<dbReference type="InterPro" id="IPR036583">
    <property type="entry name" value="23S_rRNA_IVS_sf"/>
</dbReference>
<dbReference type="Proteomes" id="UP000324974">
    <property type="component" value="Chromosome"/>
</dbReference>
<dbReference type="EMBL" id="CP042425">
    <property type="protein sequence ID" value="QEL14601.1"/>
    <property type="molecule type" value="Genomic_DNA"/>
</dbReference>
<accession>A0A5C1A639</accession>
<name>A0A5C1A639_9BACT</name>
<dbReference type="SUPFAM" id="SSF158446">
    <property type="entry name" value="IVS-encoded protein-like"/>
    <property type="match status" value="1"/>
</dbReference>
<dbReference type="KEGG" id="lrs:PX52LOC_01492"/>
<dbReference type="Pfam" id="PF05635">
    <property type="entry name" value="23S_rRNA_IVP"/>
    <property type="match status" value="1"/>
</dbReference>
<dbReference type="AlphaFoldDB" id="A0A5C1A639"/>
<proteinExistence type="predicted"/>
<keyword evidence="2" id="KW-1185">Reference proteome</keyword>
<dbReference type="PANTHER" id="PTHR38471:SF2">
    <property type="entry name" value="FOUR HELIX BUNDLE PROTEIN"/>
    <property type="match status" value="1"/>
</dbReference>
<evidence type="ECO:0000313" key="2">
    <source>
        <dbReference type="Proteomes" id="UP000324974"/>
    </source>
</evidence>
<dbReference type="RefSeq" id="WP_149109486.1">
    <property type="nucleotide sequence ID" value="NZ_CP042425.1"/>
</dbReference>
<dbReference type="CDD" id="cd16377">
    <property type="entry name" value="23S_rRNA_IVP_like"/>
    <property type="match status" value="1"/>
</dbReference>